<dbReference type="AlphaFoldDB" id="A0A4U1JKQ1"/>
<feature type="region of interest" description="Disordered" evidence="1">
    <location>
        <begin position="1"/>
        <end position="60"/>
    </location>
</feature>
<feature type="compositionally biased region" description="Low complexity" evidence="1">
    <location>
        <begin position="46"/>
        <end position="60"/>
    </location>
</feature>
<sequence>MVSATQQSSRIRKRKARREGTARKRELRAHGTPKFPIHLEGYDPNAPDAPRTAASAAAKK</sequence>
<dbReference type="OrthoDB" id="5525424at2"/>
<gene>
    <name evidence="2" type="ORF">E8A74_01020</name>
</gene>
<reference evidence="2 3" key="1">
    <citation type="submission" date="2019-04" db="EMBL/GenBank/DDBJ databases">
        <authorList>
            <person name="Li Y."/>
            <person name="Wang J."/>
        </authorList>
    </citation>
    <scope>NUCLEOTIDE SEQUENCE [LARGE SCALE GENOMIC DNA]</scope>
    <source>
        <strain evidence="2 3">DSM 14668</strain>
    </source>
</reference>
<keyword evidence="3" id="KW-1185">Reference proteome</keyword>
<dbReference type="RefSeq" id="WP_136926983.1">
    <property type="nucleotide sequence ID" value="NZ_SSMQ01000001.1"/>
</dbReference>
<protein>
    <submittedName>
        <fullName evidence="2">Uncharacterized protein</fullName>
    </submittedName>
</protein>
<organism evidence="2 3">
    <name type="scientific">Polyangium fumosum</name>
    <dbReference type="NCBI Taxonomy" id="889272"/>
    <lineage>
        <taxon>Bacteria</taxon>
        <taxon>Pseudomonadati</taxon>
        <taxon>Myxococcota</taxon>
        <taxon>Polyangia</taxon>
        <taxon>Polyangiales</taxon>
        <taxon>Polyangiaceae</taxon>
        <taxon>Polyangium</taxon>
    </lineage>
</organism>
<comment type="caution">
    <text evidence="2">The sequence shown here is derived from an EMBL/GenBank/DDBJ whole genome shotgun (WGS) entry which is preliminary data.</text>
</comment>
<name>A0A4U1JKQ1_9BACT</name>
<evidence type="ECO:0000313" key="3">
    <source>
        <dbReference type="Proteomes" id="UP000309215"/>
    </source>
</evidence>
<dbReference type="EMBL" id="SSMQ01000001">
    <property type="protein sequence ID" value="TKD13167.1"/>
    <property type="molecule type" value="Genomic_DNA"/>
</dbReference>
<evidence type="ECO:0000256" key="1">
    <source>
        <dbReference type="SAM" id="MobiDB-lite"/>
    </source>
</evidence>
<accession>A0A4U1JKQ1</accession>
<proteinExistence type="predicted"/>
<evidence type="ECO:0000313" key="2">
    <source>
        <dbReference type="EMBL" id="TKD13167.1"/>
    </source>
</evidence>
<dbReference type="Proteomes" id="UP000309215">
    <property type="component" value="Unassembled WGS sequence"/>
</dbReference>